<feature type="compositionally biased region" description="Low complexity" evidence="4">
    <location>
        <begin position="315"/>
        <end position="331"/>
    </location>
</feature>
<reference evidence="5 6" key="1">
    <citation type="journal article" date="2018" name="PLoS ONE">
        <title>The draft genome of Kipferlia bialata reveals reductive genome evolution in fornicate parasites.</title>
        <authorList>
            <person name="Tanifuji G."/>
            <person name="Takabayashi S."/>
            <person name="Kume K."/>
            <person name="Takagi M."/>
            <person name="Nakayama T."/>
            <person name="Kamikawa R."/>
            <person name="Inagaki Y."/>
            <person name="Hashimoto T."/>
        </authorList>
    </citation>
    <scope>NUCLEOTIDE SEQUENCE [LARGE SCALE GENOMIC DNA]</scope>
    <source>
        <strain evidence="5">NY0173</strain>
    </source>
</reference>
<dbReference type="GO" id="GO:0031267">
    <property type="term" value="F:small GTPase binding"/>
    <property type="evidence" value="ECO:0007669"/>
    <property type="project" value="TreeGrafter"/>
</dbReference>
<evidence type="ECO:0000256" key="4">
    <source>
        <dbReference type="SAM" id="MobiDB-lite"/>
    </source>
</evidence>
<keyword evidence="6" id="KW-1185">Reference proteome</keyword>
<feature type="region of interest" description="Disordered" evidence="4">
    <location>
        <begin position="277"/>
        <end position="345"/>
    </location>
</feature>
<feature type="compositionally biased region" description="Basic and acidic residues" evidence="4">
    <location>
        <begin position="277"/>
        <end position="292"/>
    </location>
</feature>
<keyword evidence="2" id="KW-0433">Leucine-rich repeat</keyword>
<dbReference type="GO" id="GO:0005096">
    <property type="term" value="F:GTPase activator activity"/>
    <property type="evidence" value="ECO:0007669"/>
    <property type="project" value="UniProtKB-KW"/>
</dbReference>
<dbReference type="GO" id="GO:0048471">
    <property type="term" value="C:perinuclear region of cytoplasm"/>
    <property type="evidence" value="ECO:0007669"/>
    <property type="project" value="TreeGrafter"/>
</dbReference>
<feature type="compositionally biased region" description="Basic and acidic residues" evidence="4">
    <location>
        <begin position="494"/>
        <end position="520"/>
    </location>
</feature>
<organism evidence="5 6">
    <name type="scientific">Kipferlia bialata</name>
    <dbReference type="NCBI Taxonomy" id="797122"/>
    <lineage>
        <taxon>Eukaryota</taxon>
        <taxon>Metamonada</taxon>
        <taxon>Carpediemonas-like organisms</taxon>
        <taxon>Kipferlia</taxon>
    </lineage>
</organism>
<comment type="caution">
    <text evidence="5">The sequence shown here is derived from an EMBL/GenBank/DDBJ whole genome shotgun (WGS) entry which is preliminary data.</text>
</comment>
<evidence type="ECO:0000313" key="6">
    <source>
        <dbReference type="Proteomes" id="UP000265618"/>
    </source>
</evidence>
<dbReference type="InterPro" id="IPR027038">
    <property type="entry name" value="RanGap"/>
</dbReference>
<keyword evidence="3" id="KW-0677">Repeat</keyword>
<proteinExistence type="predicted"/>
<accession>A0A9K3CTY0</accession>
<dbReference type="SUPFAM" id="SSF52047">
    <property type="entry name" value="RNI-like"/>
    <property type="match status" value="1"/>
</dbReference>
<dbReference type="GO" id="GO:0005829">
    <property type="term" value="C:cytosol"/>
    <property type="evidence" value="ECO:0007669"/>
    <property type="project" value="TreeGrafter"/>
</dbReference>
<dbReference type="GO" id="GO:0005634">
    <property type="term" value="C:nucleus"/>
    <property type="evidence" value="ECO:0007669"/>
    <property type="project" value="TreeGrafter"/>
</dbReference>
<dbReference type="EMBL" id="BDIP01000670">
    <property type="protein sequence ID" value="GIQ82355.1"/>
    <property type="molecule type" value="Genomic_DNA"/>
</dbReference>
<dbReference type="AlphaFoldDB" id="A0A9K3CTY0"/>
<dbReference type="SMART" id="SM00368">
    <property type="entry name" value="LRR_RI"/>
    <property type="match status" value="6"/>
</dbReference>
<evidence type="ECO:0000313" key="5">
    <source>
        <dbReference type="EMBL" id="GIQ82355.1"/>
    </source>
</evidence>
<dbReference type="PANTHER" id="PTHR24113">
    <property type="entry name" value="RAN GTPASE-ACTIVATING PROTEIN 1"/>
    <property type="match status" value="1"/>
</dbReference>
<evidence type="ECO:0000256" key="1">
    <source>
        <dbReference type="ARBA" id="ARBA00022468"/>
    </source>
</evidence>
<dbReference type="Gene3D" id="3.80.10.10">
    <property type="entry name" value="Ribonuclease Inhibitor"/>
    <property type="match status" value="2"/>
</dbReference>
<gene>
    <name evidence="5" type="ORF">KIPB_003475</name>
</gene>
<sequence>MHKAYLSACISAQTRPIKALVAHLREFENTGTDLTTLDFSAFGQTLGSLGVLPICDILRQCSTLTTLCLKGQRIADDGCKSLVSALLASPSVIKRLDLSHCLLGGMAGKALGAYLSAEACACTELKLSNNPLGEGTLSVLSALGSNSSLGLLEMRQIGGITKDVWGVLGAALLGNHTLTGLDMSQNPLGVTQSSMSGWVQFCEGLGANSGLQSIRMESCDITQRCGLVLLDVLPANHTLVEMGLEYNRVAEKSVKAMQRLMHRNRQASLARRALIRTERERERGRERGREMGEGDGDMYQPLTQPPPSSPMHTLSHNMSQGHGHSGSGMYMEDGMSPAVVGHGNTPLQGSGVSTALSLSPTRGRGGSPQTRLMALGQAPPDREAASSRFIGLLPNKVQIVEKADSLLRGYRFEYAGVLPAMLQLASNEIRSLLLRLTDSEAQGGAAAARAHDLEVQLHQSTVSLTHLKETLTNLSHTNRQLSQQVAVDAGQRQSAEERVTDLERERQDVRRAREERDRAGRELRQLRQAHQDLTESYAAQSDAMQGVKRQNLQLKRLLKTNSTDSDKTVQSLQGMLTEAQRAVSSRDRQVSELQERLAYQQERMEQRVAQVKDLQRQLDAATAVTPSDPYGYQEREGERERERESSYSHEGYEHGSSGDQWARRASNASHREGEREREVESERQSRRRSSVHSSPSPSIPKYSVNLSEDRPRENRPSGLHQSLDHSRLDGSVTEPEPDYQPLPTPHSYPSDPLSNEGERETGPISVAALSSIPFQGEGEREGVSRSIMSGDS</sequence>
<dbReference type="Proteomes" id="UP000265618">
    <property type="component" value="Unassembled WGS sequence"/>
</dbReference>
<keyword evidence="1" id="KW-0343">GTPase activation</keyword>
<evidence type="ECO:0000256" key="3">
    <source>
        <dbReference type="ARBA" id="ARBA00022737"/>
    </source>
</evidence>
<evidence type="ECO:0000256" key="2">
    <source>
        <dbReference type="ARBA" id="ARBA00022614"/>
    </source>
</evidence>
<feature type="region of interest" description="Disordered" evidence="4">
    <location>
        <begin position="619"/>
        <end position="792"/>
    </location>
</feature>
<feature type="compositionally biased region" description="Basic and acidic residues" evidence="4">
    <location>
        <begin position="633"/>
        <end position="653"/>
    </location>
</feature>
<dbReference type="PANTHER" id="PTHR24113:SF12">
    <property type="entry name" value="RAN GTPASE-ACTIVATING PROTEIN 1"/>
    <property type="match status" value="1"/>
</dbReference>
<dbReference type="InterPro" id="IPR032675">
    <property type="entry name" value="LRR_dom_sf"/>
</dbReference>
<protein>
    <submittedName>
        <fullName evidence="5">Uncharacterized protein</fullName>
    </submittedName>
</protein>
<dbReference type="GO" id="GO:0006913">
    <property type="term" value="P:nucleocytoplasmic transport"/>
    <property type="evidence" value="ECO:0007669"/>
    <property type="project" value="TreeGrafter"/>
</dbReference>
<name>A0A9K3CTY0_9EUKA</name>
<feature type="region of interest" description="Disordered" evidence="4">
    <location>
        <begin position="488"/>
        <end position="520"/>
    </location>
</feature>
<dbReference type="OrthoDB" id="8436363at2759"/>
<feature type="compositionally biased region" description="Basic and acidic residues" evidence="4">
    <location>
        <begin position="669"/>
        <end position="684"/>
    </location>
</feature>